<evidence type="ECO:0000313" key="3">
    <source>
        <dbReference type="WBParaSite" id="GPLIN_000551100"/>
    </source>
</evidence>
<feature type="compositionally biased region" description="Basic and acidic residues" evidence="1">
    <location>
        <begin position="72"/>
        <end position="83"/>
    </location>
</feature>
<organism evidence="2 3">
    <name type="scientific">Globodera pallida</name>
    <name type="common">Potato cyst nematode worm</name>
    <name type="synonym">Heterodera pallida</name>
    <dbReference type="NCBI Taxonomy" id="36090"/>
    <lineage>
        <taxon>Eukaryota</taxon>
        <taxon>Metazoa</taxon>
        <taxon>Ecdysozoa</taxon>
        <taxon>Nematoda</taxon>
        <taxon>Chromadorea</taxon>
        <taxon>Rhabditida</taxon>
        <taxon>Tylenchina</taxon>
        <taxon>Tylenchomorpha</taxon>
        <taxon>Tylenchoidea</taxon>
        <taxon>Heteroderidae</taxon>
        <taxon>Heteroderinae</taxon>
        <taxon>Globodera</taxon>
    </lineage>
</organism>
<reference evidence="3" key="3">
    <citation type="submission" date="2016-06" db="UniProtKB">
        <authorList>
            <consortium name="WormBaseParasite"/>
        </authorList>
    </citation>
    <scope>IDENTIFICATION</scope>
</reference>
<accession>A0A183BY21</accession>
<feature type="compositionally biased region" description="Low complexity" evidence="1">
    <location>
        <begin position="44"/>
        <end position="53"/>
    </location>
</feature>
<feature type="region of interest" description="Disordered" evidence="1">
    <location>
        <begin position="1"/>
        <end position="56"/>
    </location>
</feature>
<reference evidence="2" key="2">
    <citation type="submission" date="2014-05" db="EMBL/GenBank/DDBJ databases">
        <title>The genome and life-stage specific transcriptomes of Globodera pallida elucidate key aspects of plant parasitism by a cyst nematode.</title>
        <authorList>
            <person name="Cotton J.A."/>
            <person name="Lilley C.J."/>
            <person name="Jones L.M."/>
            <person name="Kikuchi T."/>
            <person name="Reid A.J."/>
            <person name="Thorpe P."/>
            <person name="Tsai I.J."/>
            <person name="Beasley H."/>
            <person name="Blok V."/>
            <person name="Cock P.J.A."/>
            <person name="Van den Akker S.E."/>
            <person name="Holroyd N."/>
            <person name="Hunt M."/>
            <person name="Mantelin S."/>
            <person name="Naghra H."/>
            <person name="Pain A."/>
            <person name="Palomares-Rius J.E."/>
            <person name="Zarowiecki M."/>
            <person name="Berriman M."/>
            <person name="Jones J.T."/>
            <person name="Urwin P.E."/>
        </authorList>
    </citation>
    <scope>NUCLEOTIDE SEQUENCE [LARGE SCALE GENOMIC DNA]</scope>
    <source>
        <strain evidence="2">Lindley</strain>
    </source>
</reference>
<sequence length="92" mass="10302">MEEAEDRVRALRTRSSAVGGGMPSQPPREDHLPMPSAVAPLPFPAASSTASTHFAHRQRIIAPRILTEEGGETERIRRGERTSARNTWRWRT</sequence>
<evidence type="ECO:0000256" key="1">
    <source>
        <dbReference type="SAM" id="MobiDB-lite"/>
    </source>
</evidence>
<name>A0A183BY21_GLOPA</name>
<protein>
    <submittedName>
        <fullName evidence="3">Uncharacterized protein</fullName>
    </submittedName>
</protein>
<feature type="region of interest" description="Disordered" evidence="1">
    <location>
        <begin position="72"/>
        <end position="92"/>
    </location>
</feature>
<evidence type="ECO:0000313" key="2">
    <source>
        <dbReference type="Proteomes" id="UP000050741"/>
    </source>
</evidence>
<keyword evidence="2" id="KW-1185">Reference proteome</keyword>
<dbReference type="Proteomes" id="UP000050741">
    <property type="component" value="Unassembled WGS sequence"/>
</dbReference>
<dbReference type="AlphaFoldDB" id="A0A183BY21"/>
<proteinExistence type="predicted"/>
<dbReference type="WBParaSite" id="GPLIN_000551100">
    <property type="protein sequence ID" value="GPLIN_000551100"/>
    <property type="gene ID" value="GPLIN_000551100"/>
</dbReference>
<reference evidence="2" key="1">
    <citation type="submission" date="2013-12" db="EMBL/GenBank/DDBJ databases">
        <authorList>
            <person name="Aslett M."/>
        </authorList>
    </citation>
    <scope>NUCLEOTIDE SEQUENCE [LARGE SCALE GENOMIC DNA]</scope>
    <source>
        <strain evidence="2">Lindley</strain>
    </source>
</reference>